<proteinExistence type="predicted"/>
<feature type="transmembrane region" description="Helical" evidence="1">
    <location>
        <begin position="52"/>
        <end position="73"/>
    </location>
</feature>
<dbReference type="AlphaFoldDB" id="A0A1R4GS17"/>
<keyword evidence="1" id="KW-0472">Membrane</keyword>
<keyword evidence="1" id="KW-1133">Transmembrane helix</keyword>
<keyword evidence="1" id="KW-0812">Transmembrane</keyword>
<dbReference type="EMBL" id="FUHW01000042">
    <property type="protein sequence ID" value="SJM70863.1"/>
    <property type="molecule type" value="Genomic_DNA"/>
</dbReference>
<gene>
    <name evidence="2" type="ORF">FM101_12795</name>
</gene>
<evidence type="ECO:0000256" key="1">
    <source>
        <dbReference type="SAM" id="Phobius"/>
    </source>
</evidence>
<evidence type="ECO:0000313" key="2">
    <source>
        <dbReference type="EMBL" id="SJM70863.1"/>
    </source>
</evidence>
<name>A0A1R4GS17_9MICC</name>
<reference evidence="2 3" key="1">
    <citation type="submission" date="2017-02" db="EMBL/GenBank/DDBJ databases">
        <authorList>
            <person name="Peterson S.W."/>
        </authorList>
    </citation>
    <scope>NUCLEOTIDE SEQUENCE [LARGE SCALE GENOMIC DNA]</scope>
    <source>
        <strain evidence="2 3">B Ar 00.02</strain>
    </source>
</reference>
<protein>
    <submittedName>
        <fullName evidence="2">Uncharacterized protein</fullName>
    </submittedName>
</protein>
<evidence type="ECO:0000313" key="3">
    <source>
        <dbReference type="Proteomes" id="UP000195913"/>
    </source>
</evidence>
<organism evidence="2 3">
    <name type="scientific">Arthrobacter rhombi</name>
    <dbReference type="NCBI Taxonomy" id="71253"/>
    <lineage>
        <taxon>Bacteria</taxon>
        <taxon>Bacillati</taxon>
        <taxon>Actinomycetota</taxon>
        <taxon>Actinomycetes</taxon>
        <taxon>Micrococcales</taxon>
        <taxon>Micrococcaceae</taxon>
        <taxon>Arthrobacter</taxon>
    </lineage>
</organism>
<accession>A0A1R4GS17</accession>
<sequence>MLFVLFSYLLSSVVLPWKIASVAFGVAGIVAGIVASVKVFRRKLPGVLRITLPLATVACLLFTVSTTTQVIFYQPTADYEQCMADTVTERSQAQCKHDYDQKLSTLQGVIGS</sequence>
<keyword evidence="3" id="KW-1185">Reference proteome</keyword>
<feature type="transmembrane region" description="Helical" evidence="1">
    <location>
        <begin position="20"/>
        <end position="40"/>
    </location>
</feature>
<dbReference type="Proteomes" id="UP000195913">
    <property type="component" value="Unassembled WGS sequence"/>
</dbReference>